<dbReference type="Gene3D" id="2.40.160.200">
    <property type="entry name" value="LURP1-related"/>
    <property type="match status" value="1"/>
</dbReference>
<proteinExistence type="inferred from homology"/>
<dbReference type="KEGG" id="fcy:FRACYDRAFT_243711"/>
<dbReference type="EMBL" id="KV784364">
    <property type="protein sequence ID" value="OEU12459.1"/>
    <property type="molecule type" value="Genomic_DNA"/>
</dbReference>
<dbReference type="SUPFAM" id="SSF54518">
    <property type="entry name" value="Tubby C-terminal domain-like"/>
    <property type="match status" value="1"/>
</dbReference>
<evidence type="ECO:0000256" key="1">
    <source>
        <dbReference type="ARBA" id="ARBA00005437"/>
    </source>
</evidence>
<keyword evidence="3" id="KW-1185">Reference proteome</keyword>
<organism evidence="2 3">
    <name type="scientific">Fragilariopsis cylindrus CCMP1102</name>
    <dbReference type="NCBI Taxonomy" id="635003"/>
    <lineage>
        <taxon>Eukaryota</taxon>
        <taxon>Sar</taxon>
        <taxon>Stramenopiles</taxon>
        <taxon>Ochrophyta</taxon>
        <taxon>Bacillariophyta</taxon>
        <taxon>Bacillariophyceae</taxon>
        <taxon>Bacillariophycidae</taxon>
        <taxon>Bacillariales</taxon>
        <taxon>Bacillariaceae</taxon>
        <taxon>Fragilariopsis</taxon>
    </lineage>
</organism>
<evidence type="ECO:0000313" key="2">
    <source>
        <dbReference type="EMBL" id="OEU12459.1"/>
    </source>
</evidence>
<dbReference type="Pfam" id="PF04525">
    <property type="entry name" value="LOR"/>
    <property type="match status" value="1"/>
</dbReference>
<comment type="similarity">
    <text evidence="1">Belongs to the LOR family.</text>
</comment>
<gene>
    <name evidence="2" type="ORF">FRACYDRAFT_243711</name>
</gene>
<reference evidence="2 3" key="1">
    <citation type="submission" date="2016-09" db="EMBL/GenBank/DDBJ databases">
        <title>Extensive genetic diversity and differential bi-allelic expression allows diatom success in the polar Southern Ocean.</title>
        <authorList>
            <consortium name="DOE Joint Genome Institute"/>
            <person name="Mock T."/>
            <person name="Otillar R.P."/>
            <person name="Strauss J."/>
            <person name="Dupont C."/>
            <person name="Frickenhaus S."/>
            <person name="Maumus F."/>
            <person name="Mcmullan M."/>
            <person name="Sanges R."/>
            <person name="Schmutz J."/>
            <person name="Toseland A."/>
            <person name="Valas R."/>
            <person name="Veluchamy A."/>
            <person name="Ward B.J."/>
            <person name="Allen A."/>
            <person name="Barry K."/>
            <person name="Falciatore A."/>
            <person name="Ferrante M."/>
            <person name="Fortunato A.E."/>
            <person name="Gloeckner G."/>
            <person name="Gruber A."/>
            <person name="Hipkin R."/>
            <person name="Janech M."/>
            <person name="Kroth P."/>
            <person name="Leese F."/>
            <person name="Lindquist E."/>
            <person name="Lyon B.R."/>
            <person name="Martin J."/>
            <person name="Mayer C."/>
            <person name="Parker M."/>
            <person name="Quesneville H."/>
            <person name="Raymond J."/>
            <person name="Uhlig C."/>
            <person name="Valentin K.U."/>
            <person name="Worden A.Z."/>
            <person name="Armbrust E.V."/>
            <person name="Bowler C."/>
            <person name="Green B."/>
            <person name="Moulton V."/>
            <person name="Van Oosterhout C."/>
            <person name="Grigoriev I."/>
        </authorList>
    </citation>
    <scope>NUCLEOTIDE SEQUENCE [LARGE SCALE GENOMIC DNA]</scope>
    <source>
        <strain evidence="2 3">CCMP1102</strain>
    </source>
</reference>
<dbReference type="OrthoDB" id="10634519at2759"/>
<protein>
    <submittedName>
        <fullName evidence="2">Uncharacterized protein</fullName>
    </submittedName>
</protein>
<evidence type="ECO:0000313" key="3">
    <source>
        <dbReference type="Proteomes" id="UP000095751"/>
    </source>
</evidence>
<accession>A0A1E7F2T8</accession>
<name>A0A1E7F2T8_9STRA</name>
<dbReference type="InterPro" id="IPR007612">
    <property type="entry name" value="LOR"/>
</dbReference>
<dbReference type="InterPro" id="IPR038595">
    <property type="entry name" value="LOR_sf"/>
</dbReference>
<sequence length="229" mass="24883">MAFYSNQNKNQIPVAEATPVESVVQPMLTYGEPTDFLIKNDWFGGGNAEILSNNEAVFQMVRMGGSVLFKNNELVVNNMSGEPLLCMKEHRYGGMSGSAMELCRVDPSSPNPAMTAVPICRVIRKGCKMTMHNRYEVQLLGQTAKSYSSSITCKGNWPKSFTFESSGKELASVQKPCPKKWKLDVLAGGDVLLFIGIACAIDRMSHESRERKAIGFGTAGAIGAISGSK</sequence>
<dbReference type="InterPro" id="IPR025659">
    <property type="entry name" value="Tubby-like_C"/>
</dbReference>
<dbReference type="Proteomes" id="UP000095751">
    <property type="component" value="Unassembled WGS sequence"/>
</dbReference>
<dbReference type="InParanoid" id="A0A1E7F2T8"/>
<dbReference type="AlphaFoldDB" id="A0A1E7F2T8"/>